<dbReference type="EnsemblMetazoa" id="LLOJ000363-RA">
    <property type="protein sequence ID" value="LLOJ000363-PA"/>
    <property type="gene ID" value="LLOJ000363"/>
</dbReference>
<dbReference type="EMBL" id="AJWK01001405">
    <property type="status" value="NOT_ANNOTATED_CDS"/>
    <property type="molecule type" value="Genomic_DNA"/>
</dbReference>
<dbReference type="InterPro" id="IPR052220">
    <property type="entry name" value="METTL25"/>
</dbReference>
<organism evidence="3 4">
    <name type="scientific">Lutzomyia longipalpis</name>
    <name type="common">Sand fly</name>
    <dbReference type="NCBI Taxonomy" id="7200"/>
    <lineage>
        <taxon>Eukaryota</taxon>
        <taxon>Metazoa</taxon>
        <taxon>Ecdysozoa</taxon>
        <taxon>Arthropoda</taxon>
        <taxon>Hexapoda</taxon>
        <taxon>Insecta</taxon>
        <taxon>Pterygota</taxon>
        <taxon>Neoptera</taxon>
        <taxon>Endopterygota</taxon>
        <taxon>Diptera</taxon>
        <taxon>Nematocera</taxon>
        <taxon>Psychodoidea</taxon>
        <taxon>Psychodidae</taxon>
        <taxon>Lutzomyia</taxon>
        <taxon>Lutzomyia</taxon>
    </lineage>
</organism>
<dbReference type="PANTHER" id="PTHR12496:SF9">
    <property type="entry name" value="METHYLTRANSFERASE-LIKE PROTEIN 25-RELATED"/>
    <property type="match status" value="1"/>
</dbReference>
<proteinExistence type="predicted"/>
<dbReference type="AlphaFoldDB" id="A0A1B0C8U1"/>
<accession>A0A1B0C8U1</accession>
<evidence type="ECO:0000256" key="1">
    <source>
        <dbReference type="SAM" id="MobiDB-lite"/>
    </source>
</evidence>
<evidence type="ECO:0000259" key="2">
    <source>
        <dbReference type="Pfam" id="PF13679"/>
    </source>
</evidence>
<dbReference type="VEuPathDB" id="VectorBase:LLONM1_007649"/>
<reference evidence="3" key="1">
    <citation type="submission" date="2020-05" db="UniProtKB">
        <authorList>
            <consortium name="EnsemblMetazoa"/>
        </authorList>
    </citation>
    <scope>IDENTIFICATION</scope>
    <source>
        <strain evidence="3">Jacobina</strain>
    </source>
</reference>
<dbReference type="EMBL" id="AJWK01001404">
    <property type="status" value="NOT_ANNOTATED_CDS"/>
    <property type="molecule type" value="Genomic_DNA"/>
</dbReference>
<sequence length="500" mass="55494">MCSVVGVQEKLREIVGFLEQHQGIIDCHMVDFLWAKHWDNLIPDALREELEVNAKVIKENIHEILSGSSKCDYKHLREFLSDARKHSLEEFSECKTLEDLLQDKETPSLRVVDFMTPKKQHEVKLASSLISWLCRDSKASVVIDAGDGKGYLSSCLAFEHNLHVIGLEANAAYQESAQKRVSKLKKKWKKTEDGGNYKSLAVRVTPNLRIGTICKEAFPEIEQPDCCLSGLHTCGDLAVSCLEIFTQDPSVRYLCNIGCCYNLLTRFPVSTFLSSDVSFILSSKAKMLAFIDAGDGKGYLSSCLAFEHNLHVIGLEANAAYQESAQKRVFKLKKKWKKTEDGGNYKSLAVRVTPNLRIGTICKDVFPEIEQPDCCLSGLHTCGDLAVSCLEIFTQDPSVRYLCNIGCCYNLLTRFPVSTFLSSDVSFILSPKAKMLACQSLNKRCSRAVGGSLRMSKHLCLESINLVTVATKSPAISPSLSRSTSNSRNISSTQAHCSFG</sequence>
<dbReference type="Proteomes" id="UP000092461">
    <property type="component" value="Unassembled WGS sequence"/>
</dbReference>
<dbReference type="InterPro" id="IPR025714">
    <property type="entry name" value="Methyltranfer_dom"/>
</dbReference>
<dbReference type="VEuPathDB" id="VectorBase:LLOJ000363"/>
<name>A0A1B0C8U1_LUTLO</name>
<protein>
    <recommendedName>
        <fullName evidence="2">Methyltransferase domain-containing protein</fullName>
    </recommendedName>
</protein>
<dbReference type="InterPro" id="IPR029063">
    <property type="entry name" value="SAM-dependent_MTases_sf"/>
</dbReference>
<feature type="region of interest" description="Disordered" evidence="1">
    <location>
        <begin position="476"/>
        <end position="500"/>
    </location>
</feature>
<feature type="domain" description="Methyltransferase" evidence="2">
    <location>
        <begin position="118"/>
        <end position="265"/>
    </location>
</feature>
<feature type="compositionally biased region" description="Low complexity" evidence="1">
    <location>
        <begin position="476"/>
        <end position="493"/>
    </location>
</feature>
<feature type="domain" description="Methyltransferase" evidence="2">
    <location>
        <begin position="283"/>
        <end position="413"/>
    </location>
</feature>
<evidence type="ECO:0000313" key="3">
    <source>
        <dbReference type="EnsemblMetazoa" id="LLOJ000363-PA"/>
    </source>
</evidence>
<evidence type="ECO:0000313" key="4">
    <source>
        <dbReference type="Proteomes" id="UP000092461"/>
    </source>
</evidence>
<dbReference type="PANTHER" id="PTHR12496">
    <property type="entry name" value="CGI-41 METHYLTRANSFERASE"/>
    <property type="match status" value="1"/>
</dbReference>
<dbReference type="Pfam" id="PF13679">
    <property type="entry name" value="Methyltransf_32"/>
    <property type="match status" value="2"/>
</dbReference>
<keyword evidence="4" id="KW-1185">Reference proteome</keyword>
<dbReference type="SUPFAM" id="SSF53335">
    <property type="entry name" value="S-adenosyl-L-methionine-dependent methyltransferases"/>
    <property type="match status" value="1"/>
</dbReference>